<evidence type="ECO:0000256" key="5">
    <source>
        <dbReference type="ARBA" id="ARBA00022692"/>
    </source>
</evidence>
<feature type="transmembrane region" description="Helical" evidence="9">
    <location>
        <begin position="340"/>
        <end position="356"/>
    </location>
</feature>
<proteinExistence type="inferred from homology"/>
<evidence type="ECO:0000256" key="3">
    <source>
        <dbReference type="ARBA" id="ARBA00022448"/>
    </source>
</evidence>
<feature type="transmembrane region" description="Helical" evidence="9">
    <location>
        <begin position="280"/>
        <end position="298"/>
    </location>
</feature>
<dbReference type="RefSeq" id="WP_289958156.1">
    <property type="nucleotide sequence ID" value="NZ_JAUEMJ010000004.1"/>
</dbReference>
<feature type="region of interest" description="Disordered" evidence="8">
    <location>
        <begin position="436"/>
        <end position="485"/>
    </location>
</feature>
<feature type="transmembrane region" description="Helical" evidence="9">
    <location>
        <begin position="130"/>
        <end position="152"/>
    </location>
</feature>
<evidence type="ECO:0000313" key="11">
    <source>
        <dbReference type="EMBL" id="MDN3243269.1"/>
    </source>
</evidence>
<evidence type="ECO:0000313" key="12">
    <source>
        <dbReference type="Proteomes" id="UP001171902"/>
    </source>
</evidence>
<evidence type="ECO:0000256" key="4">
    <source>
        <dbReference type="ARBA" id="ARBA00022475"/>
    </source>
</evidence>
<evidence type="ECO:0000256" key="2">
    <source>
        <dbReference type="ARBA" id="ARBA00009773"/>
    </source>
</evidence>
<feature type="region of interest" description="Disordered" evidence="8">
    <location>
        <begin position="29"/>
        <end position="56"/>
    </location>
</feature>
<comment type="subcellular location">
    <subcellularLocation>
        <location evidence="1">Cell membrane</location>
        <topology evidence="1">Multi-pass membrane protein</topology>
    </subcellularLocation>
</comment>
<evidence type="ECO:0000256" key="8">
    <source>
        <dbReference type="SAM" id="MobiDB-lite"/>
    </source>
</evidence>
<protein>
    <submittedName>
        <fullName evidence="10">AI-2E family transporter</fullName>
    </submittedName>
</protein>
<dbReference type="InterPro" id="IPR002549">
    <property type="entry name" value="AI-2E-like"/>
</dbReference>
<feature type="transmembrane region" description="Helical" evidence="9">
    <location>
        <begin position="376"/>
        <end position="403"/>
    </location>
</feature>
<feature type="compositionally biased region" description="Polar residues" evidence="8">
    <location>
        <begin position="466"/>
        <end position="485"/>
    </location>
</feature>
<dbReference type="PANTHER" id="PTHR21716">
    <property type="entry name" value="TRANSMEMBRANE PROTEIN"/>
    <property type="match status" value="1"/>
</dbReference>
<dbReference type="PANTHER" id="PTHR21716:SF53">
    <property type="entry name" value="PERMEASE PERM-RELATED"/>
    <property type="match status" value="1"/>
</dbReference>
<evidence type="ECO:0000256" key="9">
    <source>
        <dbReference type="SAM" id="Phobius"/>
    </source>
</evidence>
<keyword evidence="12" id="KW-1185">Reference proteome</keyword>
<keyword evidence="7 9" id="KW-0472">Membrane</keyword>
<feature type="compositionally biased region" description="Low complexity" evidence="8">
    <location>
        <begin position="436"/>
        <end position="463"/>
    </location>
</feature>
<dbReference type="EMBL" id="JAUEMJ010000004">
    <property type="protein sequence ID" value="MDN3241246.1"/>
    <property type="molecule type" value="Genomic_DNA"/>
</dbReference>
<keyword evidence="4" id="KW-1003">Cell membrane</keyword>
<evidence type="ECO:0000256" key="7">
    <source>
        <dbReference type="ARBA" id="ARBA00023136"/>
    </source>
</evidence>
<dbReference type="Pfam" id="PF01594">
    <property type="entry name" value="AI-2E_transport"/>
    <property type="match status" value="1"/>
</dbReference>
<reference evidence="10" key="1">
    <citation type="submission" date="2023-06" db="EMBL/GenBank/DDBJ databases">
        <title>Gycomyces niveus sp.nov., a novel actinomycete isolated from soil in Shouguang.</title>
        <authorList>
            <person name="Yang X."/>
            <person name="Zhao J."/>
        </authorList>
    </citation>
    <scope>NUCLEOTIDE SEQUENCE</scope>
    <source>
        <strain evidence="10">NEAU C2</strain>
    </source>
</reference>
<gene>
    <name evidence="10" type="ORF">QWI33_16075</name>
    <name evidence="11" type="ORF">QWI33_26365</name>
</gene>
<evidence type="ECO:0000313" key="10">
    <source>
        <dbReference type="EMBL" id="MDN3241246.1"/>
    </source>
</evidence>
<dbReference type="EMBL" id="JAUEMJ010000012">
    <property type="protein sequence ID" value="MDN3243269.1"/>
    <property type="molecule type" value="Genomic_DNA"/>
</dbReference>
<feature type="transmembrane region" description="Helical" evidence="9">
    <location>
        <begin position="97"/>
        <end position="118"/>
    </location>
</feature>
<feature type="transmembrane region" description="Helical" evidence="9">
    <location>
        <begin position="310"/>
        <end position="333"/>
    </location>
</feature>
<organism evidence="10 12">
    <name type="scientific">Glycomyces tritici</name>
    <dbReference type="NCBI Taxonomy" id="2665176"/>
    <lineage>
        <taxon>Bacteria</taxon>
        <taxon>Bacillati</taxon>
        <taxon>Actinomycetota</taxon>
        <taxon>Actinomycetes</taxon>
        <taxon>Glycomycetales</taxon>
        <taxon>Glycomycetaceae</taxon>
        <taxon>Glycomyces</taxon>
    </lineage>
</organism>
<sequence>MSRFRRTTARARQLWIGMRLNPVAERAMARRDEPVEDEPEIPAGIPPELDGSGDGERPERDFVPIGLAVGAAWSWRLLIVGAAVAIFLYLLSYVTTVVIPVAISFLLAAMLQPPAAWLIRKGWNKSLASIFMLVAGLAAVSAILTFVVQQFIAGIPDFYDSIVTGLKDAQAWLESGPYGLNGAQVAEIVANIQDNITNWYDENQQAIVQTGVDVATSTASGLGNFATGLFLVLFTTYFFIRDGRKIWTFLTGMLPRTASEPLRYAGGAGWSTLVQYMRTIVVVAAVDAIFIGLGLYLLEVPLWLPLTTLIFLGAFIPIIGATISGIVAVVVALVGTPNGLVTALIVLGIVLAVQQLESNLLQPFLMSRAVKLHPLAIVLAVTAGGFVWGIIGALVAVPILAIVNGTVRALNRYREARREAQARGLEGEDATAEAVRVSAAAERARRAAGTKNGAKNGNGAKDGTGSKDSSPQDGTDSGEQAAQEA</sequence>
<dbReference type="Proteomes" id="UP001171902">
    <property type="component" value="Unassembled WGS sequence"/>
</dbReference>
<keyword evidence="6 9" id="KW-1133">Transmembrane helix</keyword>
<keyword evidence="3" id="KW-0813">Transport</keyword>
<accession>A0ABT7YRM7</accession>
<name>A0ABT7YRM7_9ACTN</name>
<evidence type="ECO:0000256" key="1">
    <source>
        <dbReference type="ARBA" id="ARBA00004651"/>
    </source>
</evidence>
<keyword evidence="5 9" id="KW-0812">Transmembrane</keyword>
<feature type="transmembrane region" description="Helical" evidence="9">
    <location>
        <begin position="65"/>
        <end position="91"/>
    </location>
</feature>
<evidence type="ECO:0000256" key="6">
    <source>
        <dbReference type="ARBA" id="ARBA00022989"/>
    </source>
</evidence>
<feature type="transmembrane region" description="Helical" evidence="9">
    <location>
        <begin position="222"/>
        <end position="240"/>
    </location>
</feature>
<comment type="similarity">
    <text evidence="2">Belongs to the autoinducer-2 exporter (AI-2E) (TC 2.A.86) family.</text>
</comment>
<comment type="caution">
    <text evidence="10">The sequence shown here is derived from an EMBL/GenBank/DDBJ whole genome shotgun (WGS) entry which is preliminary data.</text>
</comment>